<proteinExistence type="predicted"/>
<gene>
    <name evidence="3" type="ORF">TIFTF001_028777</name>
</gene>
<dbReference type="InterPro" id="IPR025558">
    <property type="entry name" value="DUF4283"/>
</dbReference>
<name>A0AA88DSG4_FICCA</name>
<dbReference type="SUPFAM" id="SSF57756">
    <property type="entry name" value="Retrovirus zinc finger-like domains"/>
    <property type="match status" value="1"/>
</dbReference>
<dbReference type="InterPro" id="IPR025836">
    <property type="entry name" value="Zn_knuckle_CX2CX4HX4C"/>
</dbReference>
<dbReference type="GO" id="GO:0003676">
    <property type="term" value="F:nucleic acid binding"/>
    <property type="evidence" value="ECO:0007669"/>
    <property type="project" value="InterPro"/>
</dbReference>
<evidence type="ECO:0000313" key="4">
    <source>
        <dbReference type="Proteomes" id="UP001187192"/>
    </source>
</evidence>
<evidence type="ECO:0000259" key="2">
    <source>
        <dbReference type="PROSITE" id="PS50158"/>
    </source>
</evidence>
<dbReference type="PANTHER" id="PTHR31286:SF167">
    <property type="entry name" value="OS09G0268800 PROTEIN"/>
    <property type="match status" value="1"/>
</dbReference>
<dbReference type="PANTHER" id="PTHR31286">
    <property type="entry name" value="GLYCINE-RICH CELL WALL STRUCTURAL PROTEIN 1.8-LIKE"/>
    <property type="match status" value="1"/>
</dbReference>
<keyword evidence="1" id="KW-0479">Metal-binding</keyword>
<keyword evidence="4" id="KW-1185">Reference proteome</keyword>
<evidence type="ECO:0000313" key="3">
    <source>
        <dbReference type="EMBL" id="GMN59684.1"/>
    </source>
</evidence>
<dbReference type="InterPro" id="IPR001878">
    <property type="entry name" value="Znf_CCHC"/>
</dbReference>
<reference evidence="3" key="1">
    <citation type="submission" date="2023-07" db="EMBL/GenBank/DDBJ databases">
        <title>draft genome sequence of fig (Ficus carica).</title>
        <authorList>
            <person name="Takahashi T."/>
            <person name="Nishimura K."/>
        </authorList>
    </citation>
    <scope>NUCLEOTIDE SEQUENCE</scope>
</reference>
<organism evidence="3 4">
    <name type="scientific">Ficus carica</name>
    <name type="common">Common fig</name>
    <dbReference type="NCBI Taxonomy" id="3494"/>
    <lineage>
        <taxon>Eukaryota</taxon>
        <taxon>Viridiplantae</taxon>
        <taxon>Streptophyta</taxon>
        <taxon>Embryophyta</taxon>
        <taxon>Tracheophyta</taxon>
        <taxon>Spermatophyta</taxon>
        <taxon>Magnoliopsida</taxon>
        <taxon>eudicotyledons</taxon>
        <taxon>Gunneridae</taxon>
        <taxon>Pentapetalae</taxon>
        <taxon>rosids</taxon>
        <taxon>fabids</taxon>
        <taxon>Rosales</taxon>
        <taxon>Moraceae</taxon>
        <taxon>Ficeae</taxon>
        <taxon>Ficus</taxon>
    </lineage>
</organism>
<dbReference type="InterPro" id="IPR040256">
    <property type="entry name" value="At4g02000-like"/>
</dbReference>
<sequence>MTRVWKVLGDSTIRELPNNVYLFLFELERERKKILDIEPWIFEKYLVVLKAIDGYEVAKWGDWSLTPMWIHAHNLPFIGVSERIGQMIGDTGRTFWADLKYERIPDLCFVCGRIGHLASECSEPNAENVIASNLFSVRGQVESTQLLGFDVEDFINFWQWWPMRTWISCCWWHLLGSKDVIGSYLTLAKGGATSSLKEIFCHAREPGLGNVLVVSGPPESIENSSLSMNIDKFTVDKEMMTPARKAKPSL</sequence>
<dbReference type="Pfam" id="PF14392">
    <property type="entry name" value="zf-CCHC_4"/>
    <property type="match status" value="1"/>
</dbReference>
<protein>
    <recommendedName>
        <fullName evidence="2">CCHC-type domain-containing protein</fullName>
    </recommendedName>
</protein>
<keyword evidence="1" id="KW-0862">Zinc</keyword>
<dbReference type="AlphaFoldDB" id="A0AA88DSG4"/>
<dbReference type="Pfam" id="PF14111">
    <property type="entry name" value="DUF4283"/>
    <property type="match status" value="1"/>
</dbReference>
<keyword evidence="1" id="KW-0863">Zinc-finger</keyword>
<comment type="caution">
    <text evidence="3">The sequence shown here is derived from an EMBL/GenBank/DDBJ whole genome shotgun (WGS) entry which is preliminary data.</text>
</comment>
<dbReference type="InterPro" id="IPR036875">
    <property type="entry name" value="Znf_CCHC_sf"/>
</dbReference>
<dbReference type="PROSITE" id="PS50158">
    <property type="entry name" value="ZF_CCHC"/>
    <property type="match status" value="1"/>
</dbReference>
<accession>A0AA88DSG4</accession>
<dbReference type="Proteomes" id="UP001187192">
    <property type="component" value="Unassembled WGS sequence"/>
</dbReference>
<evidence type="ECO:0000256" key="1">
    <source>
        <dbReference type="PROSITE-ProRule" id="PRU00047"/>
    </source>
</evidence>
<dbReference type="GO" id="GO:0008270">
    <property type="term" value="F:zinc ion binding"/>
    <property type="evidence" value="ECO:0007669"/>
    <property type="project" value="UniProtKB-KW"/>
</dbReference>
<dbReference type="SMART" id="SM00343">
    <property type="entry name" value="ZnF_C2HC"/>
    <property type="match status" value="1"/>
</dbReference>
<feature type="domain" description="CCHC-type" evidence="2">
    <location>
        <begin position="108"/>
        <end position="123"/>
    </location>
</feature>
<dbReference type="EMBL" id="BTGU01000090">
    <property type="protein sequence ID" value="GMN59684.1"/>
    <property type="molecule type" value="Genomic_DNA"/>
</dbReference>